<feature type="domain" description="Ion transport" evidence="16">
    <location>
        <begin position="423"/>
        <end position="651"/>
    </location>
</feature>
<feature type="transmembrane region" description="Helical" evidence="15">
    <location>
        <begin position="1322"/>
        <end position="1341"/>
    </location>
</feature>
<dbReference type="SUPFAM" id="SSF81324">
    <property type="entry name" value="Voltage-gated potassium channels"/>
    <property type="match status" value="4"/>
</dbReference>
<proteinExistence type="inferred from homology"/>
<feature type="binding site" evidence="11">
    <location>
        <position position="1399"/>
    </location>
    <ligand>
        <name>Ca(2+)</name>
        <dbReference type="ChEBI" id="CHEBI:29108"/>
    </ligand>
</feature>
<feature type="coiled-coil region" evidence="13">
    <location>
        <begin position="648"/>
        <end position="678"/>
    </location>
</feature>
<feature type="transmembrane region" description="Helical" evidence="15">
    <location>
        <begin position="1228"/>
        <end position="1249"/>
    </location>
</feature>
<dbReference type="GO" id="GO:0001518">
    <property type="term" value="C:voltage-gated sodium channel complex"/>
    <property type="evidence" value="ECO:0007669"/>
    <property type="project" value="TreeGrafter"/>
</dbReference>
<name>A0A6U0E940_9CHLO</name>
<feature type="transmembrane region" description="Helical" evidence="15">
    <location>
        <begin position="1261"/>
        <end position="1278"/>
    </location>
</feature>
<dbReference type="InterPro" id="IPR043203">
    <property type="entry name" value="VGCC_Ca_Na"/>
</dbReference>
<reference evidence="17" key="1">
    <citation type="submission" date="2021-01" db="EMBL/GenBank/DDBJ databases">
        <authorList>
            <person name="Corre E."/>
            <person name="Pelletier E."/>
            <person name="Niang G."/>
            <person name="Scheremetjew M."/>
            <person name="Finn R."/>
            <person name="Kale V."/>
            <person name="Holt S."/>
            <person name="Cochrane G."/>
            <person name="Meng A."/>
            <person name="Brown T."/>
            <person name="Cohen L."/>
        </authorList>
    </citation>
    <scope>NUCLEOTIDE SEQUENCE</scope>
    <source>
        <strain evidence="17">Clade-D-RCC2572</strain>
    </source>
</reference>
<sequence length="1807" mass="201260">MSYAMSLDARAERRDRLAAAVREAEYAKAQRGNFFVRNYALLSKWWFEANLNNVSLYIFSPSGGVRRNAKRLCEWIWFERIILGTIIANCATLALYKPLEGRDSSWNKGLESAEFAFTAIFTIEFFVNVVAKNFLFGPPESDVYLRGGWRILDFAVVVGGWISLIMLAAGRSGSGVTAVRGIRAIRPLRSIAGFPALRVFVSTTLSSMSMVFDVIIFLVVVVAIFGILGVQRFAGKLSNRCVSASTMDLVIDEADWPCSNSTLGRSCSSGQVCIATGIAGMESGFSTFNNIFGATFIIYRVFTLRGWTDLMYQIIDATGASVAAYIYFVLLIAIGAVFAQSFMLAVVTAKYKQAAVLDEQRALDDVKKDPQLAPIVKAQSLKRQATVRVTYGRRFKALFDKPIAYMHTTAWYQSPLKKLIKSKPFEWSITAAILINTLILAVQYRGMHGQIEIALMNLNIALLSVFVLELLLKVLALGILGYGSDRYNVFDAIIVSAGLIELSFQNSSLAVARAFRLLRVLRVSRLVSRSKSMRRLLDACMDGFGAILSFTGVLIIFVFVFTVLGMQLFGGTAEFYDVRPNFNTFGDSFMSVFEILTGSNWYKLMLIAMSGPSGAGAALFFITWSFLGSFILLNLVIGMLVDTFARSKKAKERELKLLAEEAKHKQEEEANAARLQEMQALTKSSIDSIDDDMPPVLTADVPVELADAPTSKLKLMRAEDVQRHPDAKKILERIKIRRQRKFAREVDLIQSWLEDAGLDAGSDSDSGVEDDHKGADDRLTRAREAMLTADEIDDGMPEGSMTALMSQKVKAKVTSFVQMGVPIPSDDRQVRSSYRRWKIDTAAERGGEDSDEETRHIVDADVSNTDDLLGSRADTVNHLREQALNNLRQDILNQDRRMVNTEALSWASTHSHARPVMKSAAAQLRPKEQTAVLAQRSAEGQITGQLGKFKGQGVDIQGLSVIAEANKLSNDMKLAQMETRKKERIIGFGAVKAEEDAPSTSDAPSSETEMGWRSKLKQKGSSGVRRSSIADTLKSFDDRPRPGPVTESYDPDDADTLSNSHSTRSPRNSSFRSRSETTGDQRDMYHTLLPVVEHTEMPAVMGVDFSLPRMKEDPHAAKSRKALGLPVRDIVIDQTRIKSAEVKVEGEEDWMAGGASTSNDPECMKYASLGCIGSTNTIRRLLFMVIKHNRFEMLMLALIVLSCVQLALDAPTVEPTSDLAKVLKAADASFTLIFLCEFIFKTIAFGFAMHPGAYLRSFGNCFDFFIVVVSLAVETMNASSLRFMRSFRLFRALRPLRLLNRVKSMQIVVATLVHVMPDLGGILLLGFFQFLVFAILGTQFFSGKYDYCNDPVVSGKATCVGTFINSKGVHLSREWLHPPLNFDNTLNALLTLFVIVTRDGWLEMAFQGMDASGLDLQPQQNKNGWSAIYFLLFMITLSFVWLAMIVAIVCEHYRKASELSTANMALTDEQKEWSEVLRMKRHSAKLAHLDDNEGGAPRFFVRKGAYSFVTDPRFESFIIGCIVANTVTMASFHHGQPSAYGDIQRAGNAMFSWIFLFELGLKLLALFPARYFAEPWNVFDFVVVMSSIPDLVGVDFVGTAILRVMRLGRVLRLFRQAKGLRAVFTTCVKSIESVFHVIFLIFMLMFVYAVLGMSLFEDYETKTLTGRQENFRDFGASLAVLLRVITRDNWKRTMFDTMECDYDIDGVAANCNRVIIPALFFMSFILMGSYVLVSLIIAAILDKFTEAAVEEGLLSTANIFTTVKRKLLLDTFSNKLKIKLAQHKALSRGRDGQNAIGRKRGKRGERK</sequence>
<evidence type="ECO:0000256" key="8">
    <source>
        <dbReference type="ARBA" id="ARBA00023136"/>
    </source>
</evidence>
<evidence type="ECO:0000259" key="16">
    <source>
        <dbReference type="Pfam" id="PF00520"/>
    </source>
</evidence>
<evidence type="ECO:0000256" key="7">
    <source>
        <dbReference type="ARBA" id="ARBA00023065"/>
    </source>
</evidence>
<keyword evidence="7" id="KW-0406">Ion transport</keyword>
<dbReference type="EMBL" id="HBEW01000507">
    <property type="protein sequence ID" value="CAD8575924.1"/>
    <property type="molecule type" value="Transcribed_RNA"/>
</dbReference>
<evidence type="ECO:0000256" key="11">
    <source>
        <dbReference type="PIRSR" id="PIRSR602077-1"/>
    </source>
</evidence>
<feature type="region of interest" description="Disordered" evidence="14">
    <location>
        <begin position="990"/>
        <end position="1083"/>
    </location>
</feature>
<keyword evidence="5 12" id="KW-0851">Voltage-gated channel</keyword>
<feature type="domain" description="Ion transport" evidence="16">
    <location>
        <begin position="1189"/>
        <end position="1457"/>
    </location>
</feature>
<dbReference type="Gene3D" id="1.10.287.70">
    <property type="match status" value="4"/>
</dbReference>
<feature type="transmembrane region" description="Helical" evidence="15">
    <location>
        <begin position="456"/>
        <end position="480"/>
    </location>
</feature>
<comment type="similarity">
    <text evidence="12">Belongs to the calcium channel alpha-1 subunit (TC 1.A.1.11) family.</text>
</comment>
<dbReference type="GO" id="GO:0005245">
    <property type="term" value="F:voltage-gated calcium channel activity"/>
    <property type="evidence" value="ECO:0007669"/>
    <property type="project" value="InterPro"/>
</dbReference>
<dbReference type="InterPro" id="IPR002077">
    <property type="entry name" value="VDCCAlpha1"/>
</dbReference>
<dbReference type="PANTHER" id="PTHR10037">
    <property type="entry name" value="VOLTAGE-GATED CATION CHANNEL CALCIUM AND SODIUM"/>
    <property type="match status" value="1"/>
</dbReference>
<dbReference type="InterPro" id="IPR005821">
    <property type="entry name" value="Ion_trans_dom"/>
</dbReference>
<feature type="transmembrane region" description="Helical" evidence="15">
    <location>
        <begin position="425"/>
        <end position="444"/>
    </location>
</feature>
<keyword evidence="12" id="KW-0107">Calcium channel</keyword>
<feature type="compositionally biased region" description="Polar residues" evidence="14">
    <location>
        <begin position="998"/>
        <end position="1008"/>
    </location>
</feature>
<dbReference type="FunFam" id="1.10.287.70:FF:000117">
    <property type="entry name" value="Voltage-gated Ca2+ channel, alpha subunit"/>
    <property type="match status" value="1"/>
</dbReference>
<feature type="region of interest" description="Disordered" evidence="14">
    <location>
        <begin position="758"/>
        <end position="777"/>
    </location>
</feature>
<evidence type="ECO:0000256" key="5">
    <source>
        <dbReference type="ARBA" id="ARBA00022882"/>
    </source>
</evidence>
<keyword evidence="10" id="KW-0407">Ion channel</keyword>
<feature type="transmembrane region" description="Helical" evidence="15">
    <location>
        <begin position="536"/>
        <end position="569"/>
    </location>
</feature>
<evidence type="ECO:0000256" key="6">
    <source>
        <dbReference type="ARBA" id="ARBA00022989"/>
    </source>
</evidence>
<feature type="domain" description="Ion transport" evidence="16">
    <location>
        <begin position="77"/>
        <end position="354"/>
    </location>
</feature>
<dbReference type="FunFam" id="1.20.120.350:FF:000009">
    <property type="entry name" value="Voltage-dependent T-type calcium channel subunit alpha"/>
    <property type="match status" value="1"/>
</dbReference>
<keyword evidence="13" id="KW-0175">Coiled coil</keyword>
<feature type="compositionally biased region" description="Low complexity" evidence="14">
    <location>
        <begin position="1062"/>
        <end position="1072"/>
    </location>
</feature>
<dbReference type="InterPro" id="IPR027359">
    <property type="entry name" value="Volt_channel_dom_sf"/>
</dbReference>
<keyword evidence="2" id="KW-0813">Transport</keyword>
<feature type="transmembrane region" description="Helical" evidence="15">
    <location>
        <begin position="1581"/>
        <end position="1605"/>
    </location>
</feature>
<protein>
    <recommendedName>
        <fullName evidence="16">Ion transport domain-containing protein</fullName>
    </recommendedName>
</protein>
<keyword evidence="4" id="KW-0677">Repeat</keyword>
<keyword evidence="8 15" id="KW-0472">Membrane</keyword>
<feature type="transmembrane region" description="Helical" evidence="15">
    <location>
        <begin position="147"/>
        <end position="169"/>
    </location>
</feature>
<keyword evidence="6 15" id="KW-1133">Transmembrane helix</keyword>
<evidence type="ECO:0000256" key="10">
    <source>
        <dbReference type="ARBA" id="ARBA00023303"/>
    </source>
</evidence>
<feature type="transmembrane region" description="Helical" evidence="15">
    <location>
        <begin position="1550"/>
        <end position="1569"/>
    </location>
</feature>
<evidence type="ECO:0000256" key="12">
    <source>
        <dbReference type="RuleBase" id="RU003808"/>
    </source>
</evidence>
<dbReference type="PANTHER" id="PTHR10037:SF62">
    <property type="entry name" value="SODIUM CHANNEL PROTEIN 60E"/>
    <property type="match status" value="1"/>
</dbReference>
<evidence type="ECO:0000256" key="13">
    <source>
        <dbReference type="SAM" id="Coils"/>
    </source>
</evidence>
<evidence type="ECO:0000256" key="3">
    <source>
        <dbReference type="ARBA" id="ARBA00022692"/>
    </source>
</evidence>
<keyword evidence="11 12" id="KW-0106">Calcium</keyword>
<evidence type="ECO:0000313" key="18">
    <source>
        <dbReference type="EMBL" id="CAD8575924.1"/>
    </source>
</evidence>
<dbReference type="PRINTS" id="PR00167">
    <property type="entry name" value="CACHANNEL"/>
</dbReference>
<keyword evidence="3 15" id="KW-0812">Transmembrane</keyword>
<feature type="transmembrane region" description="Helical" evidence="15">
    <location>
        <begin position="1714"/>
        <end position="1741"/>
    </location>
</feature>
<feature type="transmembrane region" description="Helical" evidence="15">
    <location>
        <begin position="75"/>
        <end position="95"/>
    </location>
</feature>
<organism evidence="17">
    <name type="scientific">Ostreococcus mediterraneus</name>
    <dbReference type="NCBI Taxonomy" id="1486918"/>
    <lineage>
        <taxon>Eukaryota</taxon>
        <taxon>Viridiplantae</taxon>
        <taxon>Chlorophyta</taxon>
        <taxon>Mamiellophyceae</taxon>
        <taxon>Mamiellales</taxon>
        <taxon>Bathycoccaceae</taxon>
        <taxon>Ostreococcus</taxon>
    </lineage>
</organism>
<feature type="transmembrane region" description="Helical" evidence="15">
    <location>
        <begin position="1427"/>
        <end position="1450"/>
    </location>
</feature>
<gene>
    <name evidence="17" type="ORF">OMED0929_LOCUS423</name>
    <name evidence="18" type="ORF">OMED0929_LOCUS424</name>
</gene>
<feature type="transmembrane region" description="Helical" evidence="15">
    <location>
        <begin position="210"/>
        <end position="230"/>
    </location>
</feature>
<feature type="transmembrane region" description="Helical" evidence="15">
    <location>
        <begin position="615"/>
        <end position="641"/>
    </location>
</feature>
<dbReference type="Gene3D" id="1.20.120.350">
    <property type="entry name" value="Voltage-gated potassium channels. Chain C"/>
    <property type="match status" value="4"/>
</dbReference>
<dbReference type="GO" id="GO:0005248">
    <property type="term" value="F:voltage-gated sodium channel activity"/>
    <property type="evidence" value="ECO:0007669"/>
    <property type="project" value="TreeGrafter"/>
</dbReference>
<dbReference type="EMBL" id="HBEW01000506">
    <property type="protein sequence ID" value="CAD8575922.1"/>
    <property type="molecule type" value="Transcribed_RNA"/>
</dbReference>
<evidence type="ECO:0000256" key="4">
    <source>
        <dbReference type="ARBA" id="ARBA00022737"/>
    </source>
</evidence>
<feature type="compositionally biased region" description="Basic and acidic residues" evidence="14">
    <location>
        <begin position="1073"/>
        <end position="1083"/>
    </location>
</feature>
<evidence type="ECO:0000313" key="17">
    <source>
        <dbReference type="EMBL" id="CAD8575922.1"/>
    </source>
</evidence>
<feature type="domain" description="Ion transport" evidence="16">
    <location>
        <begin position="1513"/>
        <end position="1749"/>
    </location>
</feature>
<keyword evidence="9" id="KW-0325">Glycoprotein</keyword>
<evidence type="ECO:0000256" key="9">
    <source>
        <dbReference type="ARBA" id="ARBA00023180"/>
    </source>
</evidence>
<evidence type="ECO:0000256" key="1">
    <source>
        <dbReference type="ARBA" id="ARBA00004141"/>
    </source>
</evidence>
<dbReference type="Pfam" id="PF00520">
    <property type="entry name" value="Ion_trans"/>
    <property type="match status" value="4"/>
</dbReference>
<feature type="transmembrane region" description="Helical" evidence="15">
    <location>
        <begin position="115"/>
        <end position="135"/>
    </location>
</feature>
<evidence type="ECO:0000256" key="14">
    <source>
        <dbReference type="SAM" id="MobiDB-lite"/>
    </source>
</evidence>
<evidence type="ECO:0000256" key="15">
    <source>
        <dbReference type="SAM" id="Phobius"/>
    </source>
</evidence>
<dbReference type="GO" id="GO:0005891">
    <property type="term" value="C:voltage-gated calcium channel complex"/>
    <property type="evidence" value="ECO:0007669"/>
    <property type="project" value="InterPro"/>
</dbReference>
<feature type="transmembrane region" description="Helical" evidence="15">
    <location>
        <begin position="322"/>
        <end position="347"/>
    </location>
</feature>
<feature type="transmembrane region" description="Helical" evidence="15">
    <location>
        <begin position="1634"/>
        <end position="1656"/>
    </location>
</feature>
<keyword evidence="11" id="KW-0479">Metal-binding</keyword>
<evidence type="ECO:0000256" key="2">
    <source>
        <dbReference type="ARBA" id="ARBA00022448"/>
    </source>
</evidence>
<accession>A0A6U0E940</accession>
<dbReference type="GO" id="GO:0046872">
    <property type="term" value="F:metal ion binding"/>
    <property type="evidence" value="ECO:0007669"/>
    <property type="project" value="UniProtKB-KW"/>
</dbReference>
<keyword evidence="12" id="KW-0109">Calcium transport</keyword>
<comment type="subcellular location">
    <subcellularLocation>
        <location evidence="1 12">Membrane</location>
        <topology evidence="1 12">Multi-pass membrane protein</topology>
    </subcellularLocation>
</comment>